<name>A0A7J7ZB94_MYOMY</name>
<keyword evidence="5" id="KW-0863">Zinc-finger</keyword>
<dbReference type="GO" id="GO:0048477">
    <property type="term" value="P:oogenesis"/>
    <property type="evidence" value="ECO:0007669"/>
    <property type="project" value="UniProtKB-KW"/>
</dbReference>
<dbReference type="PANTHER" id="PTHR31054:SF5">
    <property type="entry name" value="PROTEIN ZAR1-LIKE"/>
    <property type="match status" value="1"/>
</dbReference>
<gene>
    <name evidence="15" type="ORF">mMyoMyo1_020698</name>
</gene>
<evidence type="ECO:0000256" key="8">
    <source>
        <dbReference type="ARBA" id="ARBA00022884"/>
    </source>
</evidence>
<dbReference type="SMART" id="SM01328">
    <property type="entry name" value="zf-3CxxC"/>
    <property type="match status" value="1"/>
</dbReference>
<dbReference type="GO" id="GO:0006412">
    <property type="term" value="P:translation"/>
    <property type="evidence" value="ECO:0007669"/>
    <property type="project" value="TreeGrafter"/>
</dbReference>
<comment type="caution">
    <text evidence="15">The sequence shown here is derived from an EMBL/GenBank/DDBJ whole genome shotgun (WGS) entry which is preliminary data.</text>
</comment>
<evidence type="ECO:0000256" key="4">
    <source>
        <dbReference type="ARBA" id="ARBA00022723"/>
    </source>
</evidence>
<dbReference type="InterPro" id="IPR026775">
    <property type="entry name" value="Zar1"/>
</dbReference>
<dbReference type="GO" id="GO:0003729">
    <property type="term" value="F:mRNA binding"/>
    <property type="evidence" value="ECO:0007669"/>
    <property type="project" value="UniProtKB-ARBA"/>
</dbReference>
<evidence type="ECO:0000256" key="3">
    <source>
        <dbReference type="ARBA" id="ARBA00022490"/>
    </source>
</evidence>
<proteinExistence type="inferred from homology"/>
<dbReference type="OrthoDB" id="9885288at2759"/>
<feature type="region of interest" description="Disordered" evidence="13">
    <location>
        <begin position="155"/>
        <end position="214"/>
    </location>
</feature>
<feature type="compositionally biased region" description="Low complexity" evidence="13">
    <location>
        <begin position="158"/>
        <end position="179"/>
    </location>
</feature>
<keyword evidence="4" id="KW-0479">Metal-binding</keyword>
<evidence type="ECO:0000256" key="12">
    <source>
        <dbReference type="ARBA" id="ARBA00049576"/>
    </source>
</evidence>
<dbReference type="VEuPathDB" id="HostDB:LOC118651007"/>
<dbReference type="GO" id="GO:0008270">
    <property type="term" value="F:zinc ion binding"/>
    <property type="evidence" value="ECO:0007669"/>
    <property type="project" value="UniProtKB-KW"/>
</dbReference>
<evidence type="ECO:0000256" key="13">
    <source>
        <dbReference type="SAM" id="MobiDB-lite"/>
    </source>
</evidence>
<dbReference type="Proteomes" id="UP000527355">
    <property type="component" value="Unassembled WGS sequence"/>
</dbReference>
<evidence type="ECO:0000256" key="1">
    <source>
        <dbReference type="ARBA" id="ARBA00004331"/>
    </source>
</evidence>
<comment type="subunit">
    <text evidence="11">Interacts with YBX2.</text>
</comment>
<evidence type="ECO:0000313" key="16">
    <source>
        <dbReference type="Proteomes" id="UP000527355"/>
    </source>
</evidence>
<protein>
    <submittedName>
        <fullName evidence="15">Zygote arrest 1 like</fullName>
    </submittedName>
</protein>
<dbReference type="EMBL" id="JABWUV010000003">
    <property type="protein sequence ID" value="KAF6371216.1"/>
    <property type="molecule type" value="Genomic_DNA"/>
</dbReference>
<comment type="function">
    <text evidence="12">mRNA-binding protein required for maternal mRNA storage, translation and degradation during oocyte maturation. Probably promotes formation of some phase-separated membraneless compartment that stores maternal mRNAs in oocytes: acts by undergoing liquid-liquid phase separation upon binding to maternal mRNAs. Binds to the 3'-UTR of maternal mRNAs, inhibiting their translation.</text>
</comment>
<accession>A0A7J7ZB94</accession>
<dbReference type="GO" id="GO:0036464">
    <property type="term" value="C:cytoplasmic ribonucleoprotein granule"/>
    <property type="evidence" value="ECO:0007669"/>
    <property type="project" value="UniProtKB-SubCell"/>
</dbReference>
<evidence type="ECO:0000256" key="7">
    <source>
        <dbReference type="ARBA" id="ARBA00022833"/>
    </source>
</evidence>
<keyword evidence="7" id="KW-0862">Zinc</keyword>
<keyword evidence="9" id="KW-0896">Oogenesis</keyword>
<dbReference type="AlphaFoldDB" id="A0A7J7ZB94"/>
<evidence type="ECO:0000313" key="15">
    <source>
        <dbReference type="EMBL" id="KAF6371216.1"/>
    </source>
</evidence>
<keyword evidence="3" id="KW-0963">Cytoplasm</keyword>
<evidence type="ECO:0000256" key="2">
    <source>
        <dbReference type="ARBA" id="ARBA00022473"/>
    </source>
</evidence>
<keyword evidence="6" id="KW-0221">Differentiation</keyword>
<feature type="compositionally biased region" description="Basic and acidic residues" evidence="13">
    <location>
        <begin position="180"/>
        <end position="195"/>
    </location>
</feature>
<sequence length="323" mass="36943">MERFVRVPQGLYQGTHYGNTLPLGQPGLSDHQQPDWRQNTGAPTFLARTGLVVPTNAWAYCTDPYKRAQLKAILSQMNPSLGLRLCKANTKEAGVQVSLRVDRSVQCSLGPLTLRSCSVWGCRGPKAPLPPWDLYSPAMDLRDLIRLRKDGKDEEWDALSSPAEESQQQQQKSSPLPTSQEDKQAERWQQDKLGEEDASSPGQSKQAQGDAHPLRKPNFQFLERKYAYFHCKDCKTRWESAYVWCISGTSKVYFKQLCCKCHKSFNPYRVEAIQCQTCLKSRCSCPLKKRNIDLRRPHRQELCGRCKDKRFSCGNIYSIKYIM</sequence>
<evidence type="ECO:0000256" key="6">
    <source>
        <dbReference type="ARBA" id="ARBA00022782"/>
    </source>
</evidence>
<comment type="subcellular location">
    <subcellularLocation>
        <location evidence="1">Cytoplasm</location>
        <location evidence="1">Cytoplasmic ribonucleoprotein granule</location>
    </subcellularLocation>
</comment>
<reference evidence="15 16" key="1">
    <citation type="journal article" date="2020" name="Nature">
        <title>Six reference-quality genomes reveal evolution of bat adaptations.</title>
        <authorList>
            <person name="Jebb D."/>
            <person name="Huang Z."/>
            <person name="Pippel M."/>
            <person name="Hughes G.M."/>
            <person name="Lavrichenko K."/>
            <person name="Devanna P."/>
            <person name="Winkler S."/>
            <person name="Jermiin L.S."/>
            <person name="Skirmuntt E.C."/>
            <person name="Katzourakis A."/>
            <person name="Burkitt-Gray L."/>
            <person name="Ray D.A."/>
            <person name="Sullivan K.A.M."/>
            <person name="Roscito J.G."/>
            <person name="Kirilenko B.M."/>
            <person name="Davalos L.M."/>
            <person name="Corthals A.P."/>
            <person name="Power M.L."/>
            <person name="Jones G."/>
            <person name="Ransome R.D."/>
            <person name="Dechmann D.K.N."/>
            <person name="Locatelli A.G."/>
            <person name="Puechmaille S.J."/>
            <person name="Fedrigo O."/>
            <person name="Jarvis E.D."/>
            <person name="Hiller M."/>
            <person name="Vernes S.C."/>
            <person name="Myers E.W."/>
            <person name="Teeling E.C."/>
        </authorList>
    </citation>
    <scope>NUCLEOTIDE SEQUENCE [LARGE SCALE GENOMIC DNA]</scope>
    <source>
        <strain evidence="15">MMyoMyo1</strain>
        <tissue evidence="15">Flight muscle</tissue>
    </source>
</reference>
<keyword evidence="2" id="KW-0217">Developmental protein</keyword>
<keyword evidence="8" id="KW-0694">RNA-binding</keyword>
<comment type="similarity">
    <text evidence="10">Belongs to the ZAR1 family.</text>
</comment>
<dbReference type="GO" id="GO:0017148">
    <property type="term" value="P:negative regulation of translation"/>
    <property type="evidence" value="ECO:0007669"/>
    <property type="project" value="UniProtKB-ARBA"/>
</dbReference>
<evidence type="ECO:0000256" key="11">
    <source>
        <dbReference type="ARBA" id="ARBA00034786"/>
    </source>
</evidence>
<dbReference type="Pfam" id="PF13695">
    <property type="entry name" value="Zn_ribbon_3CxxC"/>
    <property type="match status" value="1"/>
</dbReference>
<feature type="domain" description="3CxxC-type" evidence="14">
    <location>
        <begin position="224"/>
        <end position="309"/>
    </location>
</feature>
<dbReference type="InterPro" id="IPR027377">
    <property type="entry name" value="ZAR1/RTP1-5-like_Znf-3CxxC"/>
</dbReference>
<evidence type="ECO:0000256" key="5">
    <source>
        <dbReference type="ARBA" id="ARBA00022771"/>
    </source>
</evidence>
<keyword evidence="16" id="KW-1185">Reference proteome</keyword>
<evidence type="ECO:0000259" key="14">
    <source>
        <dbReference type="SMART" id="SM01328"/>
    </source>
</evidence>
<organism evidence="15 16">
    <name type="scientific">Myotis myotis</name>
    <name type="common">Greater mouse-eared bat</name>
    <name type="synonym">Vespertilio myotis</name>
    <dbReference type="NCBI Taxonomy" id="51298"/>
    <lineage>
        <taxon>Eukaryota</taxon>
        <taxon>Metazoa</taxon>
        <taxon>Chordata</taxon>
        <taxon>Craniata</taxon>
        <taxon>Vertebrata</taxon>
        <taxon>Euteleostomi</taxon>
        <taxon>Mammalia</taxon>
        <taxon>Eutheria</taxon>
        <taxon>Laurasiatheria</taxon>
        <taxon>Chiroptera</taxon>
        <taxon>Yangochiroptera</taxon>
        <taxon>Vespertilionidae</taxon>
        <taxon>Myotis</taxon>
    </lineage>
</organism>
<evidence type="ECO:0000256" key="9">
    <source>
        <dbReference type="ARBA" id="ARBA00022943"/>
    </source>
</evidence>
<evidence type="ECO:0000256" key="10">
    <source>
        <dbReference type="ARBA" id="ARBA00034699"/>
    </source>
</evidence>
<dbReference type="PANTHER" id="PTHR31054">
    <property type="entry name" value="ZYGOTE ARREST PROTEIN 1-LIKE ISOFORM X1"/>
    <property type="match status" value="1"/>
</dbReference>